<dbReference type="OrthoDB" id="3267098at2759"/>
<proteinExistence type="predicted"/>
<evidence type="ECO:0000256" key="1">
    <source>
        <dbReference type="SAM" id="MobiDB-lite"/>
    </source>
</evidence>
<protein>
    <submittedName>
        <fullName evidence="2">Uncharacterized protein</fullName>
    </submittedName>
</protein>
<feature type="compositionally biased region" description="Acidic residues" evidence="1">
    <location>
        <begin position="139"/>
        <end position="160"/>
    </location>
</feature>
<dbReference type="AlphaFoldDB" id="A0A9P7GJD5"/>
<reference evidence="2" key="1">
    <citation type="submission" date="2021-02" db="EMBL/GenBank/DDBJ databases">
        <authorList>
            <person name="Nieuwenhuis M."/>
            <person name="Van De Peppel L.J.J."/>
        </authorList>
    </citation>
    <scope>NUCLEOTIDE SEQUENCE</scope>
    <source>
        <strain evidence="2">D49</strain>
    </source>
</reference>
<feature type="compositionally biased region" description="Acidic residues" evidence="1">
    <location>
        <begin position="86"/>
        <end position="96"/>
    </location>
</feature>
<evidence type="ECO:0000313" key="3">
    <source>
        <dbReference type="Proteomes" id="UP000717328"/>
    </source>
</evidence>
<dbReference type="EMBL" id="JABCKI010000848">
    <property type="protein sequence ID" value="KAG5649593.1"/>
    <property type="molecule type" value="Genomic_DNA"/>
</dbReference>
<accession>A0A9P7GJD5</accession>
<evidence type="ECO:0000313" key="2">
    <source>
        <dbReference type="EMBL" id="KAG5649593.1"/>
    </source>
</evidence>
<sequence>MLIRGAHIIPAFHHGPTGRFPPSLAQAEDKFDDWLYYYVNMYVHSSLCQKSSLNLLNLNSFVDRDMYMRYAGGGVGHYRMKLPEEPTDMVENEVDIQIEPPAVSEKASPDSDSESEPGSDSDSEDSDDDGLEDGHGEDLGPEDGEGGVYDAEDENGYAPL</sequence>
<gene>
    <name evidence="2" type="ORF">H0H81_002918</name>
</gene>
<organism evidence="2 3">
    <name type="scientific">Sphagnurus paluster</name>
    <dbReference type="NCBI Taxonomy" id="117069"/>
    <lineage>
        <taxon>Eukaryota</taxon>
        <taxon>Fungi</taxon>
        <taxon>Dikarya</taxon>
        <taxon>Basidiomycota</taxon>
        <taxon>Agaricomycotina</taxon>
        <taxon>Agaricomycetes</taxon>
        <taxon>Agaricomycetidae</taxon>
        <taxon>Agaricales</taxon>
        <taxon>Tricholomatineae</taxon>
        <taxon>Lyophyllaceae</taxon>
        <taxon>Sphagnurus</taxon>
    </lineage>
</organism>
<feature type="compositionally biased region" description="Acidic residues" evidence="1">
    <location>
        <begin position="111"/>
        <end position="131"/>
    </location>
</feature>
<dbReference type="Proteomes" id="UP000717328">
    <property type="component" value="Unassembled WGS sequence"/>
</dbReference>
<feature type="region of interest" description="Disordered" evidence="1">
    <location>
        <begin position="86"/>
        <end position="160"/>
    </location>
</feature>
<reference evidence="2" key="2">
    <citation type="submission" date="2021-10" db="EMBL/GenBank/DDBJ databases">
        <title>Phylogenomics reveals ancestral predisposition of the termite-cultivated fungus Termitomyces towards a domesticated lifestyle.</title>
        <authorList>
            <person name="Auxier B."/>
            <person name="Grum-Grzhimaylo A."/>
            <person name="Cardenas M.E."/>
            <person name="Lodge J.D."/>
            <person name="Laessoe T."/>
            <person name="Pedersen O."/>
            <person name="Smith M.E."/>
            <person name="Kuyper T.W."/>
            <person name="Franco-Molano E.A."/>
            <person name="Baroni T.J."/>
            <person name="Aanen D.K."/>
        </authorList>
    </citation>
    <scope>NUCLEOTIDE SEQUENCE</scope>
    <source>
        <strain evidence="2">D49</strain>
    </source>
</reference>
<name>A0A9P7GJD5_9AGAR</name>
<keyword evidence="3" id="KW-1185">Reference proteome</keyword>
<comment type="caution">
    <text evidence="2">The sequence shown here is derived from an EMBL/GenBank/DDBJ whole genome shotgun (WGS) entry which is preliminary data.</text>
</comment>